<dbReference type="Proteomes" id="UP000801492">
    <property type="component" value="Unassembled WGS sequence"/>
</dbReference>
<dbReference type="AlphaFoldDB" id="A0A8K0CAH7"/>
<gene>
    <name evidence="2" type="ORF">ILUMI_26034</name>
</gene>
<evidence type="ECO:0000256" key="1">
    <source>
        <dbReference type="SAM" id="Phobius"/>
    </source>
</evidence>
<dbReference type="EMBL" id="VTPC01091020">
    <property type="protein sequence ID" value="KAF2880135.1"/>
    <property type="molecule type" value="Genomic_DNA"/>
</dbReference>
<proteinExistence type="predicted"/>
<feature type="transmembrane region" description="Helical" evidence="1">
    <location>
        <begin position="27"/>
        <end position="47"/>
    </location>
</feature>
<keyword evidence="1" id="KW-0472">Membrane</keyword>
<name>A0A8K0CAH7_IGNLU</name>
<keyword evidence="1" id="KW-0812">Transmembrane</keyword>
<evidence type="ECO:0000313" key="2">
    <source>
        <dbReference type="EMBL" id="KAF2880135.1"/>
    </source>
</evidence>
<feature type="transmembrane region" description="Helical" evidence="1">
    <location>
        <begin position="59"/>
        <end position="78"/>
    </location>
</feature>
<dbReference type="OrthoDB" id="6781778at2759"/>
<protein>
    <submittedName>
        <fullName evidence="2">Uncharacterized protein</fullName>
    </submittedName>
</protein>
<keyword evidence="3" id="KW-1185">Reference proteome</keyword>
<reference evidence="2" key="1">
    <citation type="submission" date="2019-08" db="EMBL/GenBank/DDBJ databases">
        <title>The genome of the North American firefly Photinus pyralis.</title>
        <authorList>
            <consortium name="Photinus pyralis genome working group"/>
            <person name="Fallon T.R."/>
            <person name="Sander Lower S.E."/>
            <person name="Weng J.-K."/>
        </authorList>
    </citation>
    <scope>NUCLEOTIDE SEQUENCE</scope>
    <source>
        <strain evidence="2">TRF0915ILg1</strain>
        <tissue evidence="2">Whole body</tissue>
    </source>
</reference>
<feature type="non-terminal residue" evidence="2">
    <location>
        <position position="126"/>
    </location>
</feature>
<comment type="caution">
    <text evidence="2">The sequence shown here is derived from an EMBL/GenBank/DDBJ whole genome shotgun (WGS) entry which is preliminary data.</text>
</comment>
<evidence type="ECO:0000313" key="3">
    <source>
        <dbReference type="Proteomes" id="UP000801492"/>
    </source>
</evidence>
<sequence length="126" mass="14163">LLSSAIIHVEVTNKWGCIGKEAFTNTLILCVLLGGASAFFWFFHMIYKIGHYQGDYAELLWATPTRAIVFVMSVQLVLRAYRIYTSLTLDLIDEFLNEDVTPLSKTNLSAKINNDDDSDKDNISPA</sequence>
<organism evidence="2 3">
    <name type="scientific">Ignelater luminosus</name>
    <name type="common">Cucubano</name>
    <name type="synonym">Pyrophorus luminosus</name>
    <dbReference type="NCBI Taxonomy" id="2038154"/>
    <lineage>
        <taxon>Eukaryota</taxon>
        <taxon>Metazoa</taxon>
        <taxon>Ecdysozoa</taxon>
        <taxon>Arthropoda</taxon>
        <taxon>Hexapoda</taxon>
        <taxon>Insecta</taxon>
        <taxon>Pterygota</taxon>
        <taxon>Neoptera</taxon>
        <taxon>Endopterygota</taxon>
        <taxon>Coleoptera</taxon>
        <taxon>Polyphaga</taxon>
        <taxon>Elateriformia</taxon>
        <taxon>Elateroidea</taxon>
        <taxon>Elateridae</taxon>
        <taxon>Agrypninae</taxon>
        <taxon>Pyrophorini</taxon>
        <taxon>Ignelater</taxon>
    </lineage>
</organism>
<accession>A0A8K0CAH7</accession>
<keyword evidence="1" id="KW-1133">Transmembrane helix</keyword>